<dbReference type="InterPro" id="IPR003661">
    <property type="entry name" value="HisK_dim/P_dom"/>
</dbReference>
<keyword evidence="3" id="KW-1133">Transmembrane helix</keyword>
<dbReference type="Gene3D" id="3.40.50.2300">
    <property type="match status" value="1"/>
</dbReference>
<proteinExistence type="predicted"/>
<keyword evidence="3" id="KW-0812">Transmembrane</keyword>
<evidence type="ECO:0000256" key="1">
    <source>
        <dbReference type="ARBA" id="ARBA00022553"/>
    </source>
</evidence>
<dbReference type="InterPro" id="IPR004358">
    <property type="entry name" value="Sig_transdc_His_kin-like_C"/>
</dbReference>
<feature type="transmembrane region" description="Helical" evidence="3">
    <location>
        <begin position="154"/>
        <end position="172"/>
    </location>
</feature>
<dbReference type="Pfam" id="PF00512">
    <property type="entry name" value="HisKA"/>
    <property type="match status" value="1"/>
</dbReference>
<feature type="domain" description="Response regulatory" evidence="5">
    <location>
        <begin position="781"/>
        <end position="925"/>
    </location>
</feature>
<name>A0A078AZX0_STYLE</name>
<dbReference type="InterPro" id="IPR011006">
    <property type="entry name" value="CheY-like_superfamily"/>
</dbReference>
<dbReference type="InterPro" id="IPR001789">
    <property type="entry name" value="Sig_transdc_resp-reg_receiver"/>
</dbReference>
<feature type="domain" description="Histidine kinase" evidence="4">
    <location>
        <begin position="411"/>
        <end position="637"/>
    </location>
</feature>
<evidence type="ECO:0000259" key="4">
    <source>
        <dbReference type="PROSITE" id="PS50109"/>
    </source>
</evidence>
<dbReference type="PROSITE" id="PS50109">
    <property type="entry name" value="HIS_KIN"/>
    <property type="match status" value="1"/>
</dbReference>
<dbReference type="GO" id="GO:0000155">
    <property type="term" value="F:phosphorelay sensor kinase activity"/>
    <property type="evidence" value="ECO:0007669"/>
    <property type="project" value="InterPro"/>
</dbReference>
<dbReference type="PROSITE" id="PS50110">
    <property type="entry name" value="RESPONSE_REGULATORY"/>
    <property type="match status" value="1"/>
</dbReference>
<dbReference type="SMART" id="SM00388">
    <property type="entry name" value="HisKA"/>
    <property type="match status" value="1"/>
</dbReference>
<dbReference type="InterPro" id="IPR050956">
    <property type="entry name" value="2C_system_His_kinase"/>
</dbReference>
<dbReference type="SUPFAM" id="SSF47384">
    <property type="entry name" value="Homodimeric domain of signal transducing histidine kinase"/>
    <property type="match status" value="1"/>
</dbReference>
<evidence type="ECO:0000313" key="6">
    <source>
        <dbReference type="EMBL" id="CDW87789.1"/>
    </source>
</evidence>
<feature type="transmembrane region" description="Helical" evidence="3">
    <location>
        <begin position="99"/>
        <end position="121"/>
    </location>
</feature>
<dbReference type="PANTHER" id="PTHR43719">
    <property type="entry name" value="TWO-COMPONENT HISTIDINE KINASE"/>
    <property type="match status" value="1"/>
</dbReference>
<accession>A0A078AZX0</accession>
<feature type="transmembrane region" description="Helical" evidence="3">
    <location>
        <begin position="41"/>
        <end position="62"/>
    </location>
</feature>
<dbReference type="CDD" id="cd00082">
    <property type="entry name" value="HisKA"/>
    <property type="match status" value="1"/>
</dbReference>
<dbReference type="InterPro" id="IPR005467">
    <property type="entry name" value="His_kinase_dom"/>
</dbReference>
<protein>
    <submittedName>
        <fullName evidence="6">Multi-sensor hybrid histidine kinase</fullName>
    </submittedName>
</protein>
<keyword evidence="6" id="KW-0418">Kinase</keyword>
<dbReference type="PRINTS" id="PR00344">
    <property type="entry name" value="BCTRLSENSOR"/>
</dbReference>
<dbReference type="Gene3D" id="3.30.565.10">
    <property type="entry name" value="Histidine kinase-like ATPase, C-terminal domain"/>
    <property type="match status" value="1"/>
</dbReference>
<keyword evidence="6" id="KW-0808">Transferase</keyword>
<feature type="transmembrane region" description="Helical" evidence="3">
    <location>
        <begin position="74"/>
        <end position="92"/>
    </location>
</feature>
<dbReference type="SUPFAM" id="SSF55874">
    <property type="entry name" value="ATPase domain of HSP90 chaperone/DNA topoisomerase II/histidine kinase"/>
    <property type="match status" value="1"/>
</dbReference>
<dbReference type="OrthoDB" id="60033at2759"/>
<feature type="transmembrane region" description="Helical" evidence="3">
    <location>
        <begin position="178"/>
        <end position="195"/>
    </location>
</feature>
<organism evidence="6 7">
    <name type="scientific">Stylonychia lemnae</name>
    <name type="common">Ciliate</name>
    <dbReference type="NCBI Taxonomy" id="5949"/>
    <lineage>
        <taxon>Eukaryota</taxon>
        <taxon>Sar</taxon>
        <taxon>Alveolata</taxon>
        <taxon>Ciliophora</taxon>
        <taxon>Intramacronucleata</taxon>
        <taxon>Spirotrichea</taxon>
        <taxon>Stichotrichia</taxon>
        <taxon>Sporadotrichida</taxon>
        <taxon>Oxytrichidae</taxon>
        <taxon>Stylonychinae</taxon>
        <taxon>Stylonychia</taxon>
    </lineage>
</organism>
<dbReference type="InParanoid" id="A0A078AZX0"/>
<dbReference type="EMBL" id="CCKQ01015938">
    <property type="protein sequence ID" value="CDW87789.1"/>
    <property type="molecule type" value="Genomic_DNA"/>
</dbReference>
<sequence>MFRSRNLSNLTTFSKDFLYENANHHIDSEDEQILKDKVKKFGFLNMIACNLLLAVFMVFIVWEKIEQQRWICLIYQPLSCFIIGVSFALMYIMSQKYKAFSLVYGITVSFVQALTIEGSYWGYIDNVGITDSLFLYLMGLAALSKLMYCKKQQLIFQILFVLYTIIRSWYYFQYVYPYLRYLTLLVFGNAFIYFMSRDAMERDREIFLQKNNKKKLLKLFHTLIKSHHDGITITYGEEILYFNQQSVKIFSTDQNVIIDESQKALDLVAQTCPIEAQNIRNRMIKRMQSYKVKIEKIHSSIRTTATNNQVALDDEENKHLSLWDYIQNFNLSYQVGLLRCRNIDWNENALYFKERQKSAQQQDSKRLQVFSNIIDNENQLFVVTTIRDMSHWIELERQRHISLAKTLAFASAAHEFRNPLGAMINSLELMKNYIDMSMAEKYFFTAKNCADIMLYLVNDIIDYGQIESNSIIINSQKVNLGNLMQECIQILKFRADLKGIEVKLDFQQEFPIEIETDIGRVKQILINLLSNAIKFTNVGYVLLSCHTNGSINGIEQSDGNIYLEVQDTGLGIEQTEMPTLFQAFSKNLKKRYVNQQGSGLGLLISKNLAKALNGDILVKSNSPQQGSTFTLVLPYLSKKQNTDKLSYLFEKSNEEESQINEDQHQEETQFMDYNVTEEEEISNKNNKLNQGPKRMRLLKTNEPCAEFDTPPRITTKSVMYDYSFDSLHWNKVSQKYRQDILEDQKDAMVNFYSQSYKSIQIQSNDQFPIQSEPLYQCECSQVLIVDDDPFNIIALEGMLNQLNITQVEKCFDGQSALNKITINLKSDPISTFDDLEIQKHRLCEHHRPYRLILIDNQMPLLTGFQVIQKVRSEYQDIITKYGVKIIMISGDYDLIENREYQRAFDYLLQKPLSFLKLKDILKRIGFNQ</sequence>
<feature type="modified residue" description="4-aspartylphosphate" evidence="2">
    <location>
        <position position="855"/>
    </location>
</feature>
<evidence type="ECO:0000256" key="3">
    <source>
        <dbReference type="SAM" id="Phobius"/>
    </source>
</evidence>
<keyword evidence="3" id="KW-0472">Membrane</keyword>
<evidence type="ECO:0000259" key="5">
    <source>
        <dbReference type="PROSITE" id="PS50110"/>
    </source>
</evidence>
<dbReference type="Pfam" id="PF02518">
    <property type="entry name" value="HATPase_c"/>
    <property type="match status" value="1"/>
</dbReference>
<dbReference type="InterPro" id="IPR003594">
    <property type="entry name" value="HATPase_dom"/>
</dbReference>
<dbReference type="SMART" id="SM00448">
    <property type="entry name" value="REC"/>
    <property type="match status" value="1"/>
</dbReference>
<evidence type="ECO:0000256" key="2">
    <source>
        <dbReference type="PROSITE-ProRule" id="PRU00169"/>
    </source>
</evidence>
<evidence type="ECO:0000313" key="7">
    <source>
        <dbReference type="Proteomes" id="UP000039865"/>
    </source>
</evidence>
<dbReference type="Proteomes" id="UP000039865">
    <property type="component" value="Unassembled WGS sequence"/>
</dbReference>
<gene>
    <name evidence="6" type="primary">Contig17206.g18325</name>
    <name evidence="6" type="ORF">STYLEM_16901</name>
</gene>
<dbReference type="AlphaFoldDB" id="A0A078AZX0"/>
<reference evidence="6 7" key="1">
    <citation type="submission" date="2014-06" db="EMBL/GenBank/DDBJ databases">
        <authorList>
            <person name="Swart Estienne"/>
        </authorList>
    </citation>
    <scope>NUCLEOTIDE SEQUENCE [LARGE SCALE GENOMIC DNA]</scope>
    <source>
        <strain evidence="6 7">130c</strain>
    </source>
</reference>
<dbReference type="CDD" id="cd17546">
    <property type="entry name" value="REC_hyHK_CKI1_RcsC-like"/>
    <property type="match status" value="1"/>
</dbReference>
<dbReference type="Gene3D" id="1.10.287.130">
    <property type="match status" value="1"/>
</dbReference>
<keyword evidence="7" id="KW-1185">Reference proteome</keyword>
<dbReference type="InterPro" id="IPR036097">
    <property type="entry name" value="HisK_dim/P_sf"/>
</dbReference>
<dbReference type="SMART" id="SM00387">
    <property type="entry name" value="HATPase_c"/>
    <property type="match status" value="1"/>
</dbReference>
<keyword evidence="1 2" id="KW-0597">Phosphoprotein</keyword>
<dbReference type="SUPFAM" id="SSF52172">
    <property type="entry name" value="CheY-like"/>
    <property type="match status" value="1"/>
</dbReference>
<dbReference type="PANTHER" id="PTHR43719:SF28">
    <property type="entry name" value="PEROXIDE STRESS-ACTIVATED HISTIDINE KINASE MAK1-RELATED"/>
    <property type="match status" value="1"/>
</dbReference>
<dbReference type="InterPro" id="IPR036890">
    <property type="entry name" value="HATPase_C_sf"/>
</dbReference>